<comment type="caution">
    <text evidence="3">The sequence shown here is derived from an EMBL/GenBank/DDBJ whole genome shotgun (WGS) entry which is preliminary data.</text>
</comment>
<dbReference type="EMBL" id="BFAD01000012">
    <property type="protein sequence ID" value="GBE87814.1"/>
    <property type="molecule type" value="Genomic_DNA"/>
</dbReference>
<protein>
    <recommendedName>
        <fullName evidence="2">C2H2-type domain-containing protein</fullName>
    </recommendedName>
</protein>
<dbReference type="GO" id="GO:0008270">
    <property type="term" value="F:zinc ion binding"/>
    <property type="evidence" value="ECO:0007669"/>
    <property type="project" value="UniProtKB-KW"/>
</dbReference>
<dbReference type="PROSITE" id="PS50157">
    <property type="entry name" value="ZINC_FINGER_C2H2_2"/>
    <property type="match status" value="1"/>
</dbReference>
<evidence type="ECO:0000259" key="2">
    <source>
        <dbReference type="PROSITE" id="PS50157"/>
    </source>
</evidence>
<gene>
    <name evidence="3" type="ORF">SCP_1200390</name>
</gene>
<keyword evidence="1" id="KW-0479">Metal-binding</keyword>
<dbReference type="RefSeq" id="XP_027618727.1">
    <property type="nucleotide sequence ID" value="XM_027762926.1"/>
</dbReference>
<evidence type="ECO:0000256" key="1">
    <source>
        <dbReference type="PROSITE-ProRule" id="PRU00042"/>
    </source>
</evidence>
<dbReference type="InParanoid" id="A0A401H073"/>
<feature type="domain" description="C2H2-type" evidence="2">
    <location>
        <begin position="173"/>
        <end position="195"/>
    </location>
</feature>
<dbReference type="AlphaFoldDB" id="A0A401H073"/>
<sequence>MNSSLFADPLCLTSTFIWDGQQAGHLDAFIDPFSFFHSSSARALSSGFSPLEPLPLGNVSAPWPTLEHSLPPITTHYGQPSPPSLCRSYRSAGAMHGSRFMPYPSPACQWSNSSSSVNSSPDPLFSAMADVGLDSTSISPESAVSSPTSSISSFTPRMVQVSEPVPLLPCGSKTCPFCDFPFKRKADLHRHVKSHYPPDYKPLCGGLPLGEAIKAGVDLETANMWEFEGVVYAGGCMSVFSRTDSLKRHLKNSRKDVLQGKKANLCVASIYTPYNVARLRKH</sequence>
<accession>A0A401H073</accession>
<name>A0A401H073_9APHY</name>
<proteinExistence type="predicted"/>
<dbReference type="Proteomes" id="UP000287166">
    <property type="component" value="Unassembled WGS sequence"/>
</dbReference>
<dbReference type="Gene3D" id="3.30.160.60">
    <property type="entry name" value="Classic Zinc Finger"/>
    <property type="match status" value="1"/>
</dbReference>
<evidence type="ECO:0000313" key="3">
    <source>
        <dbReference type="EMBL" id="GBE87814.1"/>
    </source>
</evidence>
<dbReference type="InterPro" id="IPR013087">
    <property type="entry name" value="Znf_C2H2_type"/>
</dbReference>
<organism evidence="3 4">
    <name type="scientific">Sparassis crispa</name>
    <dbReference type="NCBI Taxonomy" id="139825"/>
    <lineage>
        <taxon>Eukaryota</taxon>
        <taxon>Fungi</taxon>
        <taxon>Dikarya</taxon>
        <taxon>Basidiomycota</taxon>
        <taxon>Agaricomycotina</taxon>
        <taxon>Agaricomycetes</taxon>
        <taxon>Polyporales</taxon>
        <taxon>Sparassidaceae</taxon>
        <taxon>Sparassis</taxon>
    </lineage>
</organism>
<keyword evidence="4" id="KW-1185">Reference proteome</keyword>
<reference evidence="3 4" key="1">
    <citation type="journal article" date="2018" name="Sci. Rep.">
        <title>Genome sequence of the cauliflower mushroom Sparassis crispa (Hanabiratake) and its association with beneficial usage.</title>
        <authorList>
            <person name="Kiyama R."/>
            <person name="Furutani Y."/>
            <person name="Kawaguchi K."/>
            <person name="Nakanishi T."/>
        </authorList>
    </citation>
    <scope>NUCLEOTIDE SEQUENCE [LARGE SCALE GENOMIC DNA]</scope>
</reference>
<dbReference type="OrthoDB" id="2746812at2759"/>
<keyword evidence="1" id="KW-0862">Zinc</keyword>
<dbReference type="PROSITE" id="PS00028">
    <property type="entry name" value="ZINC_FINGER_C2H2_1"/>
    <property type="match status" value="1"/>
</dbReference>
<evidence type="ECO:0000313" key="4">
    <source>
        <dbReference type="Proteomes" id="UP000287166"/>
    </source>
</evidence>
<dbReference type="GeneID" id="38784731"/>
<keyword evidence="1" id="KW-0863">Zinc-finger</keyword>